<dbReference type="Proteomes" id="UP000014463">
    <property type="component" value="Unassembled WGS sequence"/>
</dbReference>
<comment type="caution">
    <text evidence="1">The sequence shown here is derived from an EMBL/GenBank/DDBJ whole genome shotgun (WGS) entry which is preliminary data.</text>
</comment>
<dbReference type="STRING" id="1121939.L861_11580"/>
<evidence type="ECO:0000313" key="1">
    <source>
        <dbReference type="EMBL" id="EPC01208.1"/>
    </source>
</evidence>
<gene>
    <name evidence="1" type="ORF">L861_11580</name>
</gene>
<keyword evidence="2" id="KW-1185">Reference proteome</keyword>
<reference evidence="1 2" key="1">
    <citation type="journal article" date="2013" name="Genome Announc.">
        <title>Draft genome sequence of the moderately halophilic gammaproteobacterium Halomonas anticariensis FP35.</title>
        <authorList>
            <person name="Tahrioui A."/>
            <person name="Quesada E."/>
            <person name="Llamas I."/>
        </authorList>
    </citation>
    <scope>NUCLEOTIDE SEQUENCE [LARGE SCALE GENOMIC DNA]</scope>
    <source>
        <strain evidence="2">DSM 16096 / CECT 5854 / LMG 22089 / FP35</strain>
    </source>
</reference>
<name>S2KL87_LITA3</name>
<dbReference type="PATRIC" id="fig|1121939.11.peg.3381"/>
<evidence type="ECO:0000313" key="2">
    <source>
        <dbReference type="Proteomes" id="UP000014463"/>
    </source>
</evidence>
<dbReference type="AlphaFoldDB" id="S2KL87"/>
<accession>S2KL87</accession>
<dbReference type="EMBL" id="ASTJ01000036">
    <property type="protein sequence ID" value="EPC01208.1"/>
    <property type="molecule type" value="Genomic_DNA"/>
</dbReference>
<protein>
    <submittedName>
        <fullName evidence="1">Uncharacterized protein</fullName>
    </submittedName>
</protein>
<sequence length="63" mass="6948">MFSAHAMPSHDPDSDITPYSTSAWTRFVKSLEGAIEHLAAPDGLYSVRFSEEQEGEAKKFDSA</sequence>
<proteinExistence type="predicted"/>
<organism evidence="1 2">
    <name type="scientific">Litchfieldella anticariensis (strain DSM 16096 / CECT 5854 / CIP 108499 / LMG 22089 / FP35)</name>
    <name type="common">Halomonas anticariensis</name>
    <dbReference type="NCBI Taxonomy" id="1121939"/>
    <lineage>
        <taxon>Bacteria</taxon>
        <taxon>Pseudomonadati</taxon>
        <taxon>Pseudomonadota</taxon>
        <taxon>Gammaproteobacteria</taxon>
        <taxon>Oceanospirillales</taxon>
        <taxon>Halomonadaceae</taxon>
        <taxon>Litchfieldella</taxon>
    </lineage>
</organism>